<feature type="domain" description="JmjC" evidence="1">
    <location>
        <begin position="175"/>
        <end position="339"/>
    </location>
</feature>
<proteinExistence type="predicted"/>
<name>A0ABV6MDB7_9ACTN</name>
<evidence type="ECO:0000259" key="1">
    <source>
        <dbReference type="PROSITE" id="PS51184"/>
    </source>
</evidence>
<dbReference type="InterPro" id="IPR041667">
    <property type="entry name" value="Cupin_8"/>
</dbReference>
<protein>
    <submittedName>
        <fullName evidence="2">Cupin-like domain-containing protein</fullName>
    </submittedName>
</protein>
<dbReference type="PANTHER" id="PTHR12461">
    <property type="entry name" value="HYPOXIA-INDUCIBLE FACTOR 1 ALPHA INHIBITOR-RELATED"/>
    <property type="match status" value="1"/>
</dbReference>
<evidence type="ECO:0000313" key="3">
    <source>
        <dbReference type="Proteomes" id="UP001589867"/>
    </source>
</evidence>
<gene>
    <name evidence="2" type="ORF">ACFFIA_32430</name>
</gene>
<dbReference type="PROSITE" id="PS51184">
    <property type="entry name" value="JMJC"/>
    <property type="match status" value="1"/>
</dbReference>
<reference evidence="2 3" key="1">
    <citation type="submission" date="2024-09" db="EMBL/GenBank/DDBJ databases">
        <authorList>
            <person name="Sun Q."/>
            <person name="Mori K."/>
        </authorList>
    </citation>
    <scope>NUCLEOTIDE SEQUENCE [LARGE SCALE GENOMIC DNA]</scope>
    <source>
        <strain evidence="2 3">TBRC 3947</strain>
    </source>
</reference>
<dbReference type="InterPro" id="IPR003347">
    <property type="entry name" value="JmjC_dom"/>
</dbReference>
<dbReference type="PANTHER" id="PTHR12461:SF105">
    <property type="entry name" value="HYPOXIA-INDUCIBLE FACTOR 1-ALPHA INHIBITOR"/>
    <property type="match status" value="1"/>
</dbReference>
<evidence type="ECO:0000313" key="2">
    <source>
        <dbReference type="EMBL" id="MFC0532363.1"/>
    </source>
</evidence>
<dbReference type="Proteomes" id="UP001589867">
    <property type="component" value="Unassembled WGS sequence"/>
</dbReference>
<accession>A0ABV6MDB7</accession>
<dbReference type="Pfam" id="PF13621">
    <property type="entry name" value="Cupin_8"/>
    <property type="match status" value="1"/>
</dbReference>
<sequence length="339" mass="37582">MTATVEAGARVEVPAHWRSWTAENLALGVPRQQVVEALREAGLPGEAVEAEVARALDDPYVAAAVRIGRRYGWAESLLELYSELRDKAGQHTLPRVTGARPEEFFGYYYANRPAVFAGVADQWPARQWTPANLRQRFGAVEVEVMTGRDANPEHAWQHDAHRARMSFGEYLTMVESGGETNDYYMVPRNENWQNGLGGMVSDVRAIPGVVDPRLLPETLTLLLGPAGTVTPLHHDNMNILLCQVVGRKLIRLVPSYQRHLVYPRGGTYSHVDAGNPDLESHPLYADATVLEAVLESGDAVLIPAGWWHWVKAREVSVNVSFHHFAVPGGNHYLHPPRAA</sequence>
<comment type="caution">
    <text evidence="2">The sequence shown here is derived from an EMBL/GenBank/DDBJ whole genome shotgun (WGS) entry which is preliminary data.</text>
</comment>
<dbReference type="RefSeq" id="WP_377258278.1">
    <property type="nucleotide sequence ID" value="NZ_JBHLUH010000070.1"/>
</dbReference>
<dbReference type="EMBL" id="JBHLUH010000070">
    <property type="protein sequence ID" value="MFC0532363.1"/>
    <property type="molecule type" value="Genomic_DNA"/>
</dbReference>
<keyword evidence="3" id="KW-1185">Reference proteome</keyword>
<dbReference type="SUPFAM" id="SSF51197">
    <property type="entry name" value="Clavaminate synthase-like"/>
    <property type="match status" value="1"/>
</dbReference>
<dbReference type="SMART" id="SM00558">
    <property type="entry name" value="JmjC"/>
    <property type="match status" value="1"/>
</dbReference>
<organism evidence="2 3">
    <name type="scientific">Phytohabitans kaempferiae</name>
    <dbReference type="NCBI Taxonomy" id="1620943"/>
    <lineage>
        <taxon>Bacteria</taxon>
        <taxon>Bacillati</taxon>
        <taxon>Actinomycetota</taxon>
        <taxon>Actinomycetes</taxon>
        <taxon>Micromonosporales</taxon>
        <taxon>Micromonosporaceae</taxon>
    </lineage>
</organism>
<dbReference type="Gene3D" id="2.60.120.650">
    <property type="entry name" value="Cupin"/>
    <property type="match status" value="1"/>
</dbReference>